<evidence type="ECO:0000313" key="2">
    <source>
        <dbReference type="EMBL" id="CAH1392067.1"/>
    </source>
</evidence>
<dbReference type="AlphaFoldDB" id="A0A9P0EBH8"/>
<feature type="signal peptide" evidence="1">
    <location>
        <begin position="1"/>
        <end position="20"/>
    </location>
</feature>
<proteinExistence type="predicted"/>
<accession>A0A9P0EBH8</accession>
<protein>
    <submittedName>
        <fullName evidence="2">Uncharacterized protein</fullName>
    </submittedName>
</protein>
<name>A0A9P0EBH8_NEZVI</name>
<dbReference type="InterPro" id="IPR006170">
    <property type="entry name" value="PBP/GOBP"/>
</dbReference>
<gene>
    <name evidence="2" type="ORF">NEZAVI_LOCUS2958</name>
</gene>
<dbReference type="EMBL" id="OV725077">
    <property type="protein sequence ID" value="CAH1392067.1"/>
    <property type="molecule type" value="Genomic_DNA"/>
</dbReference>
<dbReference type="Pfam" id="PF01395">
    <property type="entry name" value="PBP_GOBP"/>
    <property type="match status" value="1"/>
</dbReference>
<dbReference type="SUPFAM" id="SSF47565">
    <property type="entry name" value="Insect pheromone/odorant-binding proteins"/>
    <property type="match status" value="1"/>
</dbReference>
<organism evidence="2 3">
    <name type="scientific">Nezara viridula</name>
    <name type="common">Southern green stink bug</name>
    <name type="synonym">Cimex viridulus</name>
    <dbReference type="NCBI Taxonomy" id="85310"/>
    <lineage>
        <taxon>Eukaryota</taxon>
        <taxon>Metazoa</taxon>
        <taxon>Ecdysozoa</taxon>
        <taxon>Arthropoda</taxon>
        <taxon>Hexapoda</taxon>
        <taxon>Insecta</taxon>
        <taxon>Pterygota</taxon>
        <taxon>Neoptera</taxon>
        <taxon>Paraneoptera</taxon>
        <taxon>Hemiptera</taxon>
        <taxon>Heteroptera</taxon>
        <taxon>Panheteroptera</taxon>
        <taxon>Pentatomomorpha</taxon>
        <taxon>Pentatomoidea</taxon>
        <taxon>Pentatomidae</taxon>
        <taxon>Pentatominae</taxon>
        <taxon>Nezara</taxon>
    </lineage>
</organism>
<evidence type="ECO:0000256" key="1">
    <source>
        <dbReference type="SAM" id="SignalP"/>
    </source>
</evidence>
<dbReference type="CDD" id="cd23992">
    <property type="entry name" value="PBP_GOBP"/>
    <property type="match status" value="1"/>
</dbReference>
<dbReference type="InterPro" id="IPR036728">
    <property type="entry name" value="PBP_GOBP_sf"/>
</dbReference>
<keyword evidence="1" id="KW-0732">Signal</keyword>
<keyword evidence="3" id="KW-1185">Reference proteome</keyword>
<sequence length="130" mass="14847">MLYIQLLLAAGVLSVHSVLSISFKEATEACTKIHGIDANMEKMDFKDPDFPQQKKCAVACILDKKDVFKDDGSIDIKKDKKLLEEALQDEELREKYLKAVDECDIPVKKNKCETAYEFVKCKETNVRKMI</sequence>
<dbReference type="GO" id="GO:0005549">
    <property type="term" value="F:odorant binding"/>
    <property type="evidence" value="ECO:0007669"/>
    <property type="project" value="InterPro"/>
</dbReference>
<reference evidence="2" key="1">
    <citation type="submission" date="2022-01" db="EMBL/GenBank/DDBJ databases">
        <authorList>
            <person name="King R."/>
        </authorList>
    </citation>
    <scope>NUCLEOTIDE SEQUENCE</scope>
</reference>
<feature type="chain" id="PRO_5040104995" evidence="1">
    <location>
        <begin position="21"/>
        <end position="130"/>
    </location>
</feature>
<dbReference type="Gene3D" id="1.10.238.20">
    <property type="entry name" value="Pheromone/general odorant binding protein domain"/>
    <property type="match status" value="1"/>
</dbReference>
<dbReference type="Proteomes" id="UP001152798">
    <property type="component" value="Chromosome 1"/>
</dbReference>
<evidence type="ECO:0000313" key="3">
    <source>
        <dbReference type="Proteomes" id="UP001152798"/>
    </source>
</evidence>
<dbReference type="SMART" id="SM00708">
    <property type="entry name" value="PhBP"/>
    <property type="match status" value="1"/>
</dbReference>
<dbReference type="OrthoDB" id="6574851at2759"/>